<evidence type="ECO:0000313" key="2">
    <source>
        <dbReference type="Proteomes" id="UP000799757"/>
    </source>
</evidence>
<dbReference type="AlphaFoldDB" id="A0A6A6X2X7"/>
<name>A0A6A6X2X7_9PLEO</name>
<sequence length="393" mass="43846">MFNVIHRIDPNADTVIILKSPLTSFAVWSPAGVKRDAETLEPVLEPVNAHPVDVWGTDVEEPSFEEAIIDGPAVGGATDTESFGQAAPIAEAIIETNPSEGSTNEKEIYYYVSSRHLRLASPKFESMLSSEKWTEGVPDENDGLYHISAEDWDTEALLLLLNVLHLRNRQVPRSVSLEMLAKIAVLIDYYECAEAVELCSEAWVKHLRATSPIPSEFCRDLVLWMCIAWVLRLPHEFTQTTAVAIRRADEEFPTLGLPITGCVDRIDQARMQAIGTVISKLQDLLNEYRNPLYQCAKGSSSFECGSILYGALTKGMELAGLLEPYPVAPFPGLGVWELYEKVKCLRSPSWCSMVEYYRSTSRHPCSLSDRVVEIADTAIRFADGLDLKDFKRT</sequence>
<dbReference type="InterPro" id="IPR011333">
    <property type="entry name" value="SKP1/BTB/POZ_sf"/>
</dbReference>
<protein>
    <recommendedName>
        <fullName evidence="3">BTB domain-containing protein</fullName>
    </recommendedName>
</protein>
<dbReference type="OrthoDB" id="5326346at2759"/>
<evidence type="ECO:0008006" key="3">
    <source>
        <dbReference type="Google" id="ProtNLM"/>
    </source>
</evidence>
<dbReference type="Proteomes" id="UP000799757">
    <property type="component" value="Unassembled WGS sequence"/>
</dbReference>
<accession>A0A6A6X2X7</accession>
<gene>
    <name evidence="1" type="ORF">K505DRAFT_282387</name>
</gene>
<evidence type="ECO:0000313" key="1">
    <source>
        <dbReference type="EMBL" id="KAF2790571.1"/>
    </source>
</evidence>
<dbReference type="EMBL" id="MU002066">
    <property type="protein sequence ID" value="KAF2790571.1"/>
    <property type="molecule type" value="Genomic_DNA"/>
</dbReference>
<keyword evidence="2" id="KW-1185">Reference proteome</keyword>
<organism evidence="1 2">
    <name type="scientific">Melanomma pulvis-pyrius CBS 109.77</name>
    <dbReference type="NCBI Taxonomy" id="1314802"/>
    <lineage>
        <taxon>Eukaryota</taxon>
        <taxon>Fungi</taxon>
        <taxon>Dikarya</taxon>
        <taxon>Ascomycota</taxon>
        <taxon>Pezizomycotina</taxon>
        <taxon>Dothideomycetes</taxon>
        <taxon>Pleosporomycetidae</taxon>
        <taxon>Pleosporales</taxon>
        <taxon>Melanommataceae</taxon>
        <taxon>Melanomma</taxon>
    </lineage>
</organism>
<reference evidence="1" key="1">
    <citation type="journal article" date="2020" name="Stud. Mycol.">
        <title>101 Dothideomycetes genomes: a test case for predicting lifestyles and emergence of pathogens.</title>
        <authorList>
            <person name="Haridas S."/>
            <person name="Albert R."/>
            <person name="Binder M."/>
            <person name="Bloem J."/>
            <person name="Labutti K."/>
            <person name="Salamov A."/>
            <person name="Andreopoulos B."/>
            <person name="Baker S."/>
            <person name="Barry K."/>
            <person name="Bills G."/>
            <person name="Bluhm B."/>
            <person name="Cannon C."/>
            <person name="Castanera R."/>
            <person name="Culley D."/>
            <person name="Daum C."/>
            <person name="Ezra D."/>
            <person name="Gonzalez J."/>
            <person name="Henrissat B."/>
            <person name="Kuo A."/>
            <person name="Liang C."/>
            <person name="Lipzen A."/>
            <person name="Lutzoni F."/>
            <person name="Magnuson J."/>
            <person name="Mondo S."/>
            <person name="Nolan M."/>
            <person name="Ohm R."/>
            <person name="Pangilinan J."/>
            <person name="Park H.-J."/>
            <person name="Ramirez L."/>
            <person name="Alfaro M."/>
            <person name="Sun H."/>
            <person name="Tritt A."/>
            <person name="Yoshinaga Y."/>
            <person name="Zwiers L.-H."/>
            <person name="Turgeon B."/>
            <person name="Goodwin S."/>
            <person name="Spatafora J."/>
            <person name="Crous P."/>
            <person name="Grigoriev I."/>
        </authorList>
    </citation>
    <scope>NUCLEOTIDE SEQUENCE</scope>
    <source>
        <strain evidence="1">CBS 109.77</strain>
    </source>
</reference>
<dbReference type="Gene3D" id="3.30.710.10">
    <property type="entry name" value="Potassium Channel Kv1.1, Chain A"/>
    <property type="match status" value="1"/>
</dbReference>
<proteinExistence type="predicted"/>